<dbReference type="Proteomes" id="UP000008068">
    <property type="component" value="Unassembled WGS sequence"/>
</dbReference>
<accession>G0MUZ4</accession>
<name>G0MUZ4_CAEBE</name>
<protein>
    <submittedName>
        <fullName evidence="1">Uncharacterized protein</fullName>
    </submittedName>
</protein>
<dbReference type="HOGENOM" id="CLU_1788530_0_0_1"/>
<dbReference type="AlphaFoldDB" id="G0MUZ4"/>
<keyword evidence="2" id="KW-1185">Reference proteome</keyword>
<evidence type="ECO:0000313" key="1">
    <source>
        <dbReference type="EMBL" id="EGT44467.1"/>
    </source>
</evidence>
<dbReference type="EMBL" id="GL379813">
    <property type="protein sequence ID" value="EGT44467.1"/>
    <property type="molecule type" value="Genomic_DNA"/>
</dbReference>
<reference evidence="2" key="1">
    <citation type="submission" date="2011-07" db="EMBL/GenBank/DDBJ databases">
        <authorList>
            <consortium name="Caenorhabditis brenneri Sequencing and Analysis Consortium"/>
            <person name="Wilson R.K."/>
        </authorList>
    </citation>
    <scope>NUCLEOTIDE SEQUENCE [LARGE SCALE GENOMIC DNA]</scope>
    <source>
        <strain evidence="2">PB2801</strain>
    </source>
</reference>
<organism evidence="2">
    <name type="scientific">Caenorhabditis brenneri</name>
    <name type="common">Nematode worm</name>
    <dbReference type="NCBI Taxonomy" id="135651"/>
    <lineage>
        <taxon>Eukaryota</taxon>
        <taxon>Metazoa</taxon>
        <taxon>Ecdysozoa</taxon>
        <taxon>Nematoda</taxon>
        <taxon>Chromadorea</taxon>
        <taxon>Rhabditida</taxon>
        <taxon>Rhabditina</taxon>
        <taxon>Rhabditomorpha</taxon>
        <taxon>Rhabditoidea</taxon>
        <taxon>Rhabditidae</taxon>
        <taxon>Peloderinae</taxon>
        <taxon>Caenorhabditis</taxon>
    </lineage>
</organism>
<evidence type="ECO:0000313" key="2">
    <source>
        <dbReference type="Proteomes" id="UP000008068"/>
    </source>
</evidence>
<gene>
    <name evidence="1" type="ORF">CAEBREN_18370</name>
</gene>
<proteinExistence type="predicted"/>
<dbReference type="InParanoid" id="G0MUZ4"/>
<sequence length="145" mass="16607">MESLITNSSKKAVIFAAYNSDIDTNAADKFSLIVDKYDHEIDIFSVAPSSAEYTDFYYLVDKKTKKREEAVILVPYYNGDNKDDASNAEDTSKLLMKYGADFDVFFFSYESGCTPLCQVCDMSTGKWEHPPEYQINQFMRDRYGV</sequence>